<reference evidence="2 3" key="1">
    <citation type="submission" date="2015-02" db="EMBL/GenBank/DDBJ databases">
        <title>Draft genome sequences of ten Microbacterium spp. with emphasis on heavy metal contaminated environments.</title>
        <authorList>
            <person name="Corretto E."/>
        </authorList>
    </citation>
    <scope>NUCLEOTIDE SEQUENCE [LARGE SCALE GENOMIC DNA]</scope>
    <source>
        <strain evidence="2 3">BEL4b</strain>
    </source>
</reference>
<evidence type="ECO:0000313" key="3">
    <source>
        <dbReference type="Proteomes" id="UP000033640"/>
    </source>
</evidence>
<evidence type="ECO:0000313" key="2">
    <source>
        <dbReference type="EMBL" id="KJL28517.1"/>
    </source>
</evidence>
<gene>
    <name evidence="2" type="ORF">RS83_03591</name>
</gene>
<proteinExistence type="predicted"/>
<dbReference type="PATRIC" id="fig|82380.11.peg.3617"/>
<keyword evidence="1" id="KW-0472">Membrane</keyword>
<protein>
    <recommendedName>
        <fullName evidence="4">DUF4190 domain-containing protein</fullName>
    </recommendedName>
</protein>
<keyword evidence="1" id="KW-0812">Transmembrane</keyword>
<sequence>MTTVSTSPRTNTLALVSFIAAFMIPVAGAILAVFALRQLRTPGNRETGAGLARWALVIGPVGALIQLGFIVVWFNLFFSALNGQPVGG</sequence>
<organism evidence="2 3">
    <name type="scientific">Microbacterium oxydans</name>
    <dbReference type="NCBI Taxonomy" id="82380"/>
    <lineage>
        <taxon>Bacteria</taxon>
        <taxon>Bacillati</taxon>
        <taxon>Actinomycetota</taxon>
        <taxon>Actinomycetes</taxon>
        <taxon>Micrococcales</taxon>
        <taxon>Microbacteriaceae</taxon>
        <taxon>Microbacterium</taxon>
    </lineage>
</organism>
<feature type="transmembrane region" description="Helical" evidence="1">
    <location>
        <begin position="54"/>
        <end position="78"/>
    </location>
</feature>
<feature type="transmembrane region" description="Helical" evidence="1">
    <location>
        <begin position="12"/>
        <end position="34"/>
    </location>
</feature>
<dbReference type="OrthoDB" id="5074441at2"/>
<accession>A0A0F0L5R7</accession>
<name>A0A0F0L5R7_9MICO</name>
<dbReference type="AlphaFoldDB" id="A0A0F0L5R7"/>
<comment type="caution">
    <text evidence="2">The sequence shown here is derived from an EMBL/GenBank/DDBJ whole genome shotgun (WGS) entry which is preliminary data.</text>
</comment>
<keyword evidence="1" id="KW-1133">Transmembrane helix</keyword>
<evidence type="ECO:0000256" key="1">
    <source>
        <dbReference type="SAM" id="Phobius"/>
    </source>
</evidence>
<dbReference type="Proteomes" id="UP000033640">
    <property type="component" value="Unassembled WGS sequence"/>
</dbReference>
<evidence type="ECO:0008006" key="4">
    <source>
        <dbReference type="Google" id="ProtNLM"/>
    </source>
</evidence>
<dbReference type="RefSeq" id="WP_045280757.1">
    <property type="nucleotide sequence ID" value="NZ_CAKKLT010000002.1"/>
</dbReference>
<dbReference type="EMBL" id="JYIW01000026">
    <property type="protein sequence ID" value="KJL28517.1"/>
    <property type="molecule type" value="Genomic_DNA"/>
</dbReference>